<feature type="transmembrane region" description="Helical" evidence="6">
    <location>
        <begin position="12"/>
        <end position="44"/>
    </location>
</feature>
<evidence type="ECO:0000256" key="2">
    <source>
        <dbReference type="ARBA" id="ARBA00009142"/>
    </source>
</evidence>
<comment type="similarity">
    <text evidence="2 6">Belongs to the 4-toluene sulfonate uptake permease (TSUP) (TC 2.A.102) family.</text>
</comment>
<keyword evidence="4 6" id="KW-1133">Transmembrane helix</keyword>
<dbReference type="HOGENOM" id="CLU_045498_6_0_6"/>
<dbReference type="AlphaFoldDB" id="A9KCY1"/>
<keyword evidence="5 6" id="KW-0472">Membrane</keyword>
<dbReference type="PANTHER" id="PTHR43483">
    <property type="entry name" value="MEMBRANE TRANSPORTER PROTEIN HI_0806-RELATED"/>
    <property type="match status" value="1"/>
</dbReference>
<evidence type="ECO:0000313" key="7">
    <source>
        <dbReference type="EMBL" id="ABS77056.2"/>
    </source>
</evidence>
<name>A9KCY1_COXBN</name>
<evidence type="ECO:0000313" key="8">
    <source>
        <dbReference type="Proteomes" id="UP000008555"/>
    </source>
</evidence>
<feature type="transmembrane region" description="Helical" evidence="6">
    <location>
        <begin position="225"/>
        <end position="250"/>
    </location>
</feature>
<gene>
    <name evidence="7" type="ordered locus">CBUD_1801</name>
</gene>
<feature type="transmembrane region" description="Helical" evidence="6">
    <location>
        <begin position="56"/>
        <end position="78"/>
    </location>
</feature>
<keyword evidence="3 6" id="KW-0812">Transmembrane</keyword>
<dbReference type="PANTHER" id="PTHR43483:SF3">
    <property type="entry name" value="MEMBRANE TRANSPORTER PROTEIN HI_0806-RELATED"/>
    <property type="match status" value="1"/>
</dbReference>
<evidence type="ECO:0000256" key="4">
    <source>
        <dbReference type="ARBA" id="ARBA00022989"/>
    </source>
</evidence>
<dbReference type="InterPro" id="IPR002781">
    <property type="entry name" value="TM_pro_TauE-like"/>
</dbReference>
<feature type="transmembrane region" description="Helical" evidence="6">
    <location>
        <begin position="90"/>
        <end position="110"/>
    </location>
</feature>
<sequence length="274" mass="29027">MYSVAQECIMLNLLILCSIAGGLGALLQGMVGIGTSIILIPLLTLLLPHYGIPSNVAIHTALATTMAAVVVSSTSALVKHHKHGNIQWPLFKKIIGFSVGGAFAGALIASFIPGRYLEYVFGIFMLLLAPYMLFKKPSNNQTKIESRLRLPILATGGLGIGFMASLLGAGGSVFMIPFLNALKINMRYAVGTSTLIGLPVATIGTITYIFTGLAQMPHSSFTIGYLNWPIFLAISFAGILCAPFGAKLTAILPTKILQRSFAIGMAIIGIKMVI</sequence>
<organism evidence="7 8">
    <name type="scientific">Coxiella burnetii (strain Dugway 5J108-111)</name>
    <dbReference type="NCBI Taxonomy" id="434922"/>
    <lineage>
        <taxon>Bacteria</taxon>
        <taxon>Pseudomonadati</taxon>
        <taxon>Pseudomonadota</taxon>
        <taxon>Gammaproteobacteria</taxon>
        <taxon>Legionellales</taxon>
        <taxon>Coxiellaceae</taxon>
        <taxon>Coxiella</taxon>
    </lineage>
</organism>
<dbReference type="Proteomes" id="UP000008555">
    <property type="component" value="Chromosome"/>
</dbReference>
<proteinExistence type="inferred from homology"/>
<feature type="transmembrane region" description="Helical" evidence="6">
    <location>
        <begin position="116"/>
        <end position="134"/>
    </location>
</feature>
<dbReference type="EMBL" id="CP000733">
    <property type="protein sequence ID" value="ABS77056.2"/>
    <property type="molecule type" value="Genomic_DNA"/>
</dbReference>
<evidence type="ECO:0000256" key="1">
    <source>
        <dbReference type="ARBA" id="ARBA00004141"/>
    </source>
</evidence>
<reference evidence="7 8" key="1">
    <citation type="journal article" date="2009" name="Infect. Immun.">
        <title>Comparative genomics reveal extensive transposon-mediated genomic plasticity and diversity among potential effector proteins within the genus Coxiella.</title>
        <authorList>
            <person name="Beare P.A."/>
            <person name="Unsworth N."/>
            <person name="Andoh M."/>
            <person name="Voth D.E."/>
            <person name="Omsland A."/>
            <person name="Gilk S.D."/>
            <person name="Williams K.P."/>
            <person name="Sobral B.W."/>
            <person name="Kupko J.J.III."/>
            <person name="Porcella S.F."/>
            <person name="Samuel J.E."/>
            <person name="Heinzen R.A."/>
        </authorList>
    </citation>
    <scope>NUCLEOTIDE SEQUENCE [LARGE SCALE GENOMIC DNA]</scope>
    <source>
        <strain evidence="7 8">Dugway 5J108-111</strain>
    </source>
</reference>
<evidence type="ECO:0000256" key="6">
    <source>
        <dbReference type="RuleBase" id="RU363041"/>
    </source>
</evidence>
<accession>A9KCY1</accession>
<keyword evidence="6" id="KW-1003">Cell membrane</keyword>
<comment type="subcellular location">
    <subcellularLocation>
        <location evidence="6">Cell membrane</location>
        <topology evidence="6">Multi-pass membrane protein</topology>
    </subcellularLocation>
    <subcellularLocation>
        <location evidence="1">Membrane</location>
        <topology evidence="1">Multi-pass membrane protein</topology>
    </subcellularLocation>
</comment>
<evidence type="ECO:0000256" key="3">
    <source>
        <dbReference type="ARBA" id="ARBA00022692"/>
    </source>
</evidence>
<dbReference type="GO" id="GO:0005886">
    <property type="term" value="C:plasma membrane"/>
    <property type="evidence" value="ECO:0007669"/>
    <property type="project" value="UniProtKB-SubCell"/>
</dbReference>
<dbReference type="KEGG" id="cbd:CBUD_1801"/>
<evidence type="ECO:0000256" key="5">
    <source>
        <dbReference type="ARBA" id="ARBA00023136"/>
    </source>
</evidence>
<feature type="transmembrane region" description="Helical" evidence="6">
    <location>
        <begin position="155"/>
        <end position="176"/>
    </location>
</feature>
<feature type="transmembrane region" description="Helical" evidence="6">
    <location>
        <begin position="188"/>
        <end position="213"/>
    </location>
</feature>
<dbReference type="Pfam" id="PF01925">
    <property type="entry name" value="TauE"/>
    <property type="match status" value="1"/>
</dbReference>
<feature type="transmembrane region" description="Helical" evidence="6">
    <location>
        <begin position="256"/>
        <end position="273"/>
    </location>
</feature>
<protein>
    <recommendedName>
        <fullName evidence="6">Probable membrane transporter protein</fullName>
    </recommendedName>
</protein>